<evidence type="ECO:0000256" key="1">
    <source>
        <dbReference type="ARBA" id="ARBA00022443"/>
    </source>
</evidence>
<evidence type="ECO:0000259" key="5">
    <source>
        <dbReference type="PROSITE" id="PS50002"/>
    </source>
</evidence>
<dbReference type="EMBL" id="KN831768">
    <property type="protein sequence ID" value="KIM48681.1"/>
    <property type="molecule type" value="Genomic_DNA"/>
</dbReference>
<feature type="region of interest" description="Disordered" evidence="3">
    <location>
        <begin position="61"/>
        <end position="102"/>
    </location>
</feature>
<dbReference type="Proteomes" id="UP000053424">
    <property type="component" value="Unassembled WGS sequence"/>
</dbReference>
<feature type="region of interest" description="Disordered" evidence="3">
    <location>
        <begin position="354"/>
        <end position="393"/>
    </location>
</feature>
<feature type="compositionally biased region" description="Gly residues" evidence="3">
    <location>
        <begin position="26"/>
        <end position="42"/>
    </location>
</feature>
<dbReference type="HOGENOM" id="CLU_060996_0_0_1"/>
<dbReference type="InterPro" id="IPR036028">
    <property type="entry name" value="SH3-like_dom_sf"/>
</dbReference>
<feature type="region of interest" description="Disordered" evidence="3">
    <location>
        <begin position="234"/>
        <end position="284"/>
    </location>
</feature>
<feature type="domain" description="SH3" evidence="5">
    <location>
        <begin position="289"/>
        <end position="349"/>
    </location>
</feature>
<gene>
    <name evidence="6" type="ORF">M413DRAFT_6052</name>
</gene>
<dbReference type="OrthoDB" id="5340910at2759"/>
<dbReference type="Gene3D" id="2.30.30.40">
    <property type="entry name" value="SH3 Domains"/>
    <property type="match status" value="1"/>
</dbReference>
<protein>
    <recommendedName>
        <fullName evidence="5">SH3 domain-containing protein</fullName>
    </recommendedName>
</protein>
<dbReference type="STRING" id="686832.A0A0C3CXZ2"/>
<keyword evidence="7" id="KW-1185">Reference proteome</keyword>
<dbReference type="Pfam" id="PF00018">
    <property type="entry name" value="SH3_1"/>
    <property type="match status" value="1"/>
</dbReference>
<organism evidence="6 7">
    <name type="scientific">Hebeloma cylindrosporum</name>
    <dbReference type="NCBI Taxonomy" id="76867"/>
    <lineage>
        <taxon>Eukaryota</taxon>
        <taxon>Fungi</taxon>
        <taxon>Dikarya</taxon>
        <taxon>Basidiomycota</taxon>
        <taxon>Agaricomycotina</taxon>
        <taxon>Agaricomycetes</taxon>
        <taxon>Agaricomycetidae</taxon>
        <taxon>Agaricales</taxon>
        <taxon>Agaricineae</taxon>
        <taxon>Hymenogastraceae</taxon>
        <taxon>Hebeloma</taxon>
    </lineage>
</organism>
<evidence type="ECO:0000256" key="4">
    <source>
        <dbReference type="SAM" id="Phobius"/>
    </source>
</evidence>
<reference evidence="7" key="2">
    <citation type="submission" date="2015-01" db="EMBL/GenBank/DDBJ databases">
        <title>Evolutionary Origins and Diversification of the Mycorrhizal Mutualists.</title>
        <authorList>
            <consortium name="DOE Joint Genome Institute"/>
            <consortium name="Mycorrhizal Genomics Consortium"/>
            <person name="Kohler A."/>
            <person name="Kuo A."/>
            <person name="Nagy L.G."/>
            <person name="Floudas D."/>
            <person name="Copeland A."/>
            <person name="Barry K.W."/>
            <person name="Cichocki N."/>
            <person name="Veneault-Fourrey C."/>
            <person name="LaButti K."/>
            <person name="Lindquist E.A."/>
            <person name="Lipzen A."/>
            <person name="Lundell T."/>
            <person name="Morin E."/>
            <person name="Murat C."/>
            <person name="Riley R."/>
            <person name="Ohm R."/>
            <person name="Sun H."/>
            <person name="Tunlid A."/>
            <person name="Henrissat B."/>
            <person name="Grigoriev I.V."/>
            <person name="Hibbett D.S."/>
            <person name="Martin F."/>
        </authorList>
    </citation>
    <scope>NUCLEOTIDE SEQUENCE [LARGE SCALE GENOMIC DNA]</scope>
    <source>
        <strain evidence="7">h7</strain>
    </source>
</reference>
<keyword evidence="1 2" id="KW-0728">SH3 domain</keyword>
<evidence type="ECO:0000313" key="7">
    <source>
        <dbReference type="Proteomes" id="UP000053424"/>
    </source>
</evidence>
<reference evidence="6 7" key="1">
    <citation type="submission" date="2014-04" db="EMBL/GenBank/DDBJ databases">
        <authorList>
            <consortium name="DOE Joint Genome Institute"/>
            <person name="Kuo A."/>
            <person name="Gay G."/>
            <person name="Dore J."/>
            <person name="Kohler A."/>
            <person name="Nagy L.G."/>
            <person name="Floudas D."/>
            <person name="Copeland A."/>
            <person name="Barry K.W."/>
            <person name="Cichocki N."/>
            <person name="Veneault-Fourrey C."/>
            <person name="LaButti K."/>
            <person name="Lindquist E.A."/>
            <person name="Lipzen A."/>
            <person name="Lundell T."/>
            <person name="Morin E."/>
            <person name="Murat C."/>
            <person name="Sun H."/>
            <person name="Tunlid A."/>
            <person name="Henrissat B."/>
            <person name="Grigoriev I.V."/>
            <person name="Hibbett D.S."/>
            <person name="Martin F."/>
            <person name="Nordberg H.P."/>
            <person name="Cantor M.N."/>
            <person name="Hua S.X."/>
        </authorList>
    </citation>
    <scope>NUCLEOTIDE SEQUENCE [LARGE SCALE GENOMIC DNA]</scope>
    <source>
        <strain evidence="7">h7</strain>
    </source>
</reference>
<evidence type="ECO:0000256" key="2">
    <source>
        <dbReference type="PROSITE-ProRule" id="PRU00192"/>
    </source>
</evidence>
<keyword evidence="4" id="KW-0812">Transmembrane</keyword>
<feature type="transmembrane region" description="Helical" evidence="4">
    <location>
        <begin position="141"/>
        <end position="162"/>
    </location>
</feature>
<accession>A0A0C3CXZ2</accession>
<feature type="region of interest" description="Disordered" evidence="3">
    <location>
        <begin position="21"/>
        <end position="42"/>
    </location>
</feature>
<name>A0A0C3CXZ2_HEBCY</name>
<dbReference type="PROSITE" id="PS50002">
    <property type="entry name" value="SH3"/>
    <property type="match status" value="1"/>
</dbReference>
<keyword evidence="4" id="KW-1133">Transmembrane helix</keyword>
<feature type="compositionally biased region" description="Polar residues" evidence="3">
    <location>
        <begin position="240"/>
        <end position="261"/>
    </location>
</feature>
<dbReference type="InterPro" id="IPR001452">
    <property type="entry name" value="SH3_domain"/>
</dbReference>
<dbReference type="SUPFAM" id="SSF50044">
    <property type="entry name" value="SH3-domain"/>
    <property type="match status" value="1"/>
</dbReference>
<evidence type="ECO:0000313" key="6">
    <source>
        <dbReference type="EMBL" id="KIM48681.1"/>
    </source>
</evidence>
<proteinExistence type="predicted"/>
<evidence type="ECO:0000256" key="3">
    <source>
        <dbReference type="SAM" id="MobiDB-lite"/>
    </source>
</evidence>
<sequence length="393" mass="40895">MHGKYQRNIQHARRGLVLNRQLDAPDGGGGTTLDGQDGGGGGFTLTGPLTITIIRTTFEASSTPTSSSSSEAVATSLPTSPPVESTSSPIISFSQTSSSSSSSSFTLFPSVIPPSSTPSIIPNDTTPEGSNALLTTPLPSGGIAGIVIGCLVLLLLGLFFGLRKRFQRNRIRLRGMWTRNKNIGRPTLIAGNSYEPKSYLDYSFTRNDASQVPGPTSPAPQFSPAVARKISARVPPPPISYNSNEGATSPYSGSSTPSARVSNDDGDNGGGSNTRASNAPVYSPGSTSLSPFAAAVVCTFITSLPDELSIKVGESIRVLAEYDDGWALCMNTSGQQGMVPMECLNRGHTSSVAAAAAGPSGTSRLSAPWLPDSRGVRRTSSLDPVQALKARRS</sequence>
<dbReference type="AlphaFoldDB" id="A0A0C3CXZ2"/>
<keyword evidence="4" id="KW-0472">Membrane</keyword>
<dbReference type="SMART" id="SM00326">
    <property type="entry name" value="SH3"/>
    <property type="match status" value="1"/>
</dbReference>